<name>A0ABS1S177_9RHOB</name>
<dbReference type="Proteomes" id="UP000644749">
    <property type="component" value="Unassembled WGS sequence"/>
</dbReference>
<dbReference type="EMBL" id="JAESHT010000002">
    <property type="protein sequence ID" value="MBL3672443.1"/>
    <property type="molecule type" value="Genomic_DNA"/>
</dbReference>
<organism evidence="3 4">
    <name type="scientific">Paracoccus aerius</name>
    <dbReference type="NCBI Taxonomy" id="1915382"/>
    <lineage>
        <taxon>Bacteria</taxon>
        <taxon>Pseudomonadati</taxon>
        <taxon>Pseudomonadota</taxon>
        <taxon>Alphaproteobacteria</taxon>
        <taxon>Rhodobacterales</taxon>
        <taxon>Paracoccaceae</taxon>
        <taxon>Paracoccus</taxon>
    </lineage>
</organism>
<dbReference type="RefSeq" id="WP_191307251.1">
    <property type="nucleotide sequence ID" value="NZ_BNCL01000001.1"/>
</dbReference>
<accession>A0ABS1S177</accession>
<feature type="compositionally biased region" description="Acidic residues" evidence="1">
    <location>
        <begin position="67"/>
        <end position="91"/>
    </location>
</feature>
<feature type="chain" id="PRO_5047132016" description="PepSY domain-containing protein" evidence="2">
    <location>
        <begin position="25"/>
        <end position="91"/>
    </location>
</feature>
<proteinExistence type="predicted"/>
<evidence type="ECO:0000256" key="1">
    <source>
        <dbReference type="SAM" id="MobiDB-lite"/>
    </source>
</evidence>
<evidence type="ECO:0008006" key="5">
    <source>
        <dbReference type="Google" id="ProtNLM"/>
    </source>
</evidence>
<feature type="signal peptide" evidence="2">
    <location>
        <begin position="1"/>
        <end position="24"/>
    </location>
</feature>
<gene>
    <name evidence="3" type="ORF">JL111_03005</name>
</gene>
<comment type="caution">
    <text evidence="3">The sequence shown here is derived from an EMBL/GenBank/DDBJ whole genome shotgun (WGS) entry which is preliminary data.</text>
</comment>
<evidence type="ECO:0000313" key="3">
    <source>
        <dbReference type="EMBL" id="MBL3672443.1"/>
    </source>
</evidence>
<evidence type="ECO:0000313" key="4">
    <source>
        <dbReference type="Proteomes" id="UP000644749"/>
    </source>
</evidence>
<protein>
    <recommendedName>
        <fullName evidence="5">PepSY domain-containing protein</fullName>
    </recommendedName>
</protein>
<reference evidence="3 4" key="1">
    <citation type="submission" date="2021-01" db="EMBL/GenBank/DDBJ databases">
        <title>011410 draft genome.</title>
        <authorList>
            <person name="Lang L."/>
        </authorList>
    </citation>
    <scope>NUCLEOTIDE SEQUENCE [LARGE SCALE GENOMIC DNA]</scope>
    <source>
        <strain evidence="3 4">KCTC 42845</strain>
    </source>
</reference>
<feature type="region of interest" description="Disordered" evidence="1">
    <location>
        <begin position="65"/>
        <end position="91"/>
    </location>
</feature>
<keyword evidence="2" id="KW-0732">Signal</keyword>
<sequence>MTRHGFLLALAATASLALPGAALADDDDDGVSRVLRGFIAPHYHGPFWDRDDDHRRWEYSYRIRHDDDDDDDDRWDDDDDDYDDDDRWDDD</sequence>
<keyword evidence="4" id="KW-1185">Reference proteome</keyword>
<evidence type="ECO:0000256" key="2">
    <source>
        <dbReference type="SAM" id="SignalP"/>
    </source>
</evidence>